<evidence type="ECO:0000313" key="2">
    <source>
        <dbReference type="EMBL" id="MFD1611136.1"/>
    </source>
</evidence>
<dbReference type="EMBL" id="JBHUDY010000001">
    <property type="protein sequence ID" value="MFD1611136.1"/>
    <property type="molecule type" value="Genomic_DNA"/>
</dbReference>
<organism evidence="2 3">
    <name type="scientific">Sphingomonas tabacisoli</name>
    <dbReference type="NCBI Taxonomy" id="2249466"/>
    <lineage>
        <taxon>Bacteria</taxon>
        <taxon>Pseudomonadati</taxon>
        <taxon>Pseudomonadota</taxon>
        <taxon>Alphaproteobacteria</taxon>
        <taxon>Sphingomonadales</taxon>
        <taxon>Sphingomonadaceae</taxon>
        <taxon>Sphingomonas</taxon>
    </lineage>
</organism>
<evidence type="ECO:0000256" key="1">
    <source>
        <dbReference type="SAM" id="MobiDB-lite"/>
    </source>
</evidence>
<sequence>MEGQTGARDETYDVVAVLYHALKGADNCRKYIQDSPNGELRQFFEQAQQMQRQLAERAKQCMHRQLMQGGEDQSQSGQGAGAFSFSQQGSSKIGQQSETGSTGMGSSQNREMSGSESNENFAPAGK</sequence>
<feature type="compositionally biased region" description="Low complexity" evidence="1">
    <location>
        <begin position="68"/>
        <end position="97"/>
    </location>
</feature>
<comment type="caution">
    <text evidence="2">The sequence shown here is derived from an EMBL/GenBank/DDBJ whole genome shotgun (WGS) entry which is preliminary data.</text>
</comment>
<feature type="compositionally biased region" description="Polar residues" evidence="1">
    <location>
        <begin position="98"/>
        <end position="120"/>
    </location>
</feature>
<protein>
    <submittedName>
        <fullName evidence="2">Uncharacterized protein</fullName>
    </submittedName>
</protein>
<accession>A0ABW4I0Q2</accession>
<evidence type="ECO:0000313" key="3">
    <source>
        <dbReference type="Proteomes" id="UP001597115"/>
    </source>
</evidence>
<gene>
    <name evidence="2" type="ORF">ACFSCW_04895</name>
</gene>
<feature type="region of interest" description="Disordered" evidence="1">
    <location>
        <begin position="63"/>
        <end position="126"/>
    </location>
</feature>
<name>A0ABW4I0Q2_9SPHN</name>
<proteinExistence type="predicted"/>
<keyword evidence="3" id="KW-1185">Reference proteome</keyword>
<dbReference type="RefSeq" id="WP_380887467.1">
    <property type="nucleotide sequence ID" value="NZ_JBHUDY010000001.1"/>
</dbReference>
<reference evidence="3" key="1">
    <citation type="journal article" date="2019" name="Int. J. Syst. Evol. Microbiol.">
        <title>The Global Catalogue of Microorganisms (GCM) 10K type strain sequencing project: providing services to taxonomists for standard genome sequencing and annotation.</title>
        <authorList>
            <consortium name="The Broad Institute Genomics Platform"/>
            <consortium name="The Broad Institute Genome Sequencing Center for Infectious Disease"/>
            <person name="Wu L."/>
            <person name="Ma J."/>
        </authorList>
    </citation>
    <scope>NUCLEOTIDE SEQUENCE [LARGE SCALE GENOMIC DNA]</scope>
    <source>
        <strain evidence="3">CGMCC 1.16275</strain>
    </source>
</reference>
<dbReference type="Proteomes" id="UP001597115">
    <property type="component" value="Unassembled WGS sequence"/>
</dbReference>